<evidence type="ECO:0000256" key="1">
    <source>
        <dbReference type="ARBA" id="ARBA00001917"/>
    </source>
</evidence>
<evidence type="ECO:0000256" key="3">
    <source>
        <dbReference type="ARBA" id="ARBA00038054"/>
    </source>
</evidence>
<keyword evidence="2" id="KW-0285">Flavoprotein</keyword>
<reference evidence="5 6" key="1">
    <citation type="submission" date="2022-06" db="EMBL/GenBank/DDBJ databases">
        <title>Halomicroarcula sp. a new haloarchaeum isolate from saline soil.</title>
        <authorList>
            <person name="Strakova D."/>
            <person name="Galisteo C."/>
            <person name="Sanchez-Porro C."/>
            <person name="Ventosa A."/>
        </authorList>
    </citation>
    <scope>NUCLEOTIDE SEQUENCE [LARGE SCALE GENOMIC DNA]</scope>
    <source>
        <strain evidence="5 6">S3CR25-11</strain>
    </source>
</reference>
<gene>
    <name evidence="5" type="ORF">NDI86_05875</name>
</gene>
<keyword evidence="6" id="KW-1185">Reference proteome</keyword>
<name>A0ABU2FLN6_9EURY</name>
<dbReference type="Gene3D" id="2.30.110.10">
    <property type="entry name" value="Electron Transport, Fmn-binding Protein, Chain A"/>
    <property type="match status" value="1"/>
</dbReference>
<accession>A0ABU2FLN6</accession>
<comment type="cofactor">
    <cofactor evidence="1">
        <name>FMN</name>
        <dbReference type="ChEBI" id="CHEBI:58210"/>
    </cofactor>
</comment>
<evidence type="ECO:0000259" key="4">
    <source>
        <dbReference type="SMART" id="SM00903"/>
    </source>
</evidence>
<comment type="similarity">
    <text evidence="3">Belongs to the flavoredoxin family.</text>
</comment>
<dbReference type="InterPro" id="IPR002563">
    <property type="entry name" value="Flavin_Rdtase-like_dom"/>
</dbReference>
<dbReference type="InterPro" id="IPR052174">
    <property type="entry name" value="Flavoredoxin"/>
</dbReference>
<dbReference type="SMART" id="SM00903">
    <property type="entry name" value="Flavin_Reduct"/>
    <property type="match status" value="1"/>
</dbReference>
<dbReference type="RefSeq" id="WP_310899479.1">
    <property type="nucleotide sequence ID" value="NZ_JAMQOS010000001.1"/>
</dbReference>
<comment type="caution">
    <text evidence="5">The sequence shown here is derived from an EMBL/GenBank/DDBJ whole genome shotgun (WGS) entry which is preliminary data.</text>
</comment>
<dbReference type="Pfam" id="PF01613">
    <property type="entry name" value="Flavin_Reduct"/>
    <property type="match status" value="1"/>
</dbReference>
<organism evidence="5 6">
    <name type="scientific">Haloarcula onubensis</name>
    <dbReference type="NCBI Taxonomy" id="2950539"/>
    <lineage>
        <taxon>Archaea</taxon>
        <taxon>Methanobacteriati</taxon>
        <taxon>Methanobacteriota</taxon>
        <taxon>Stenosarchaea group</taxon>
        <taxon>Halobacteria</taxon>
        <taxon>Halobacteriales</taxon>
        <taxon>Haloarculaceae</taxon>
        <taxon>Haloarcula</taxon>
    </lineage>
</organism>
<dbReference type="InterPro" id="IPR012349">
    <property type="entry name" value="Split_barrel_FMN-bd"/>
</dbReference>
<evidence type="ECO:0000313" key="6">
    <source>
        <dbReference type="Proteomes" id="UP001268864"/>
    </source>
</evidence>
<evidence type="ECO:0000256" key="2">
    <source>
        <dbReference type="ARBA" id="ARBA00022630"/>
    </source>
</evidence>
<dbReference type="PANTHER" id="PTHR43567">
    <property type="entry name" value="FLAVOREDOXIN-RELATED-RELATED"/>
    <property type="match status" value="1"/>
</dbReference>
<dbReference type="PANTHER" id="PTHR43567:SF1">
    <property type="entry name" value="FLAVOREDOXIN"/>
    <property type="match status" value="1"/>
</dbReference>
<dbReference type="Proteomes" id="UP001268864">
    <property type="component" value="Unassembled WGS sequence"/>
</dbReference>
<proteinExistence type="inferred from homology"/>
<feature type="domain" description="Flavin reductase like" evidence="4">
    <location>
        <begin position="21"/>
        <end position="165"/>
    </location>
</feature>
<dbReference type="EMBL" id="JAMQOS010000001">
    <property type="protein sequence ID" value="MDS0281645.1"/>
    <property type="molecule type" value="Genomic_DNA"/>
</dbReference>
<sequence>MTGQDPTELFDEISEYDSKALFKPKVVSLVVSNGEDAGPNVMTASWYMLAGYNPFRYLLAVSHKTHTYELIEESQEFVLAAPSKGMVDALTLSGMVSGRDIDKIAHLGIETVPGQSVDVPLLADATGNIECSVMDSFEFMDTTYYFGEVEHAYVTPGGLDGRILSPDADVLAYMGSDWGEEETVSKYRHYADITADSMERFPGDEVVESLPEALREELSE</sequence>
<dbReference type="SUPFAM" id="SSF50475">
    <property type="entry name" value="FMN-binding split barrel"/>
    <property type="match status" value="1"/>
</dbReference>
<evidence type="ECO:0000313" key="5">
    <source>
        <dbReference type="EMBL" id="MDS0281645.1"/>
    </source>
</evidence>
<protein>
    <submittedName>
        <fullName evidence="5">Flavin reductase family protein</fullName>
    </submittedName>
</protein>